<evidence type="ECO:0000313" key="2">
    <source>
        <dbReference type="Proteomes" id="UP000001072"/>
    </source>
</evidence>
<dbReference type="GeneID" id="18924274"/>
<dbReference type="InParanoid" id="F4S203"/>
<sequence length="220" mass="24818">MSMACNPHFETANSDLINPRMTSHSPAPILHWVSTLIHMRSTPTLDSSVAYRVIPISMHYGKYQVVCVVGIVMPMPEGDYSAAAPYRDRICQRGETWSQPIELNRLSPMAEVPQSLTPPPGNIGQLVELDCRPPLQYAYSQPLTHPFPLPPELQKSSEVLPWDDVAPPTLVVSANTPLNRISQEPRIVEFIQRKFEAMCTVDYRKECDLANDCDGWSRRF</sequence>
<gene>
    <name evidence="1" type="ORF">MELLADRAFT_111088</name>
</gene>
<keyword evidence="2" id="KW-1185">Reference proteome</keyword>
<proteinExistence type="predicted"/>
<dbReference type="AlphaFoldDB" id="F4S203"/>
<accession>F4S203</accession>
<dbReference type="KEGG" id="mlr:MELLADRAFT_111088"/>
<name>F4S203_MELLP</name>
<protein>
    <submittedName>
        <fullName evidence="1">Uncharacterized protein</fullName>
    </submittedName>
</protein>
<dbReference type="RefSeq" id="XP_007415381.1">
    <property type="nucleotide sequence ID" value="XM_007415319.1"/>
</dbReference>
<evidence type="ECO:0000313" key="1">
    <source>
        <dbReference type="EMBL" id="EGG01280.1"/>
    </source>
</evidence>
<dbReference type="EMBL" id="GL883139">
    <property type="protein sequence ID" value="EGG01280.1"/>
    <property type="molecule type" value="Genomic_DNA"/>
</dbReference>
<dbReference type="Proteomes" id="UP000001072">
    <property type="component" value="Unassembled WGS sequence"/>
</dbReference>
<dbReference type="VEuPathDB" id="FungiDB:MELLADRAFT_111088"/>
<reference evidence="2" key="1">
    <citation type="journal article" date="2011" name="Proc. Natl. Acad. Sci. U.S.A.">
        <title>Obligate biotrophy features unraveled by the genomic analysis of rust fungi.</title>
        <authorList>
            <person name="Duplessis S."/>
            <person name="Cuomo C.A."/>
            <person name="Lin Y.-C."/>
            <person name="Aerts A."/>
            <person name="Tisserant E."/>
            <person name="Veneault-Fourrey C."/>
            <person name="Joly D.L."/>
            <person name="Hacquard S."/>
            <person name="Amselem J."/>
            <person name="Cantarel B.L."/>
            <person name="Chiu R."/>
            <person name="Coutinho P.M."/>
            <person name="Feau N."/>
            <person name="Field M."/>
            <person name="Frey P."/>
            <person name="Gelhaye E."/>
            <person name="Goldberg J."/>
            <person name="Grabherr M.G."/>
            <person name="Kodira C.D."/>
            <person name="Kohler A."/>
            <person name="Kuees U."/>
            <person name="Lindquist E.A."/>
            <person name="Lucas S.M."/>
            <person name="Mago R."/>
            <person name="Mauceli E."/>
            <person name="Morin E."/>
            <person name="Murat C."/>
            <person name="Pangilinan J.L."/>
            <person name="Park R."/>
            <person name="Pearson M."/>
            <person name="Quesneville H."/>
            <person name="Rouhier N."/>
            <person name="Sakthikumar S."/>
            <person name="Salamov A.A."/>
            <person name="Schmutz J."/>
            <person name="Selles B."/>
            <person name="Shapiro H."/>
            <person name="Tanguay P."/>
            <person name="Tuskan G.A."/>
            <person name="Henrissat B."/>
            <person name="Van de Peer Y."/>
            <person name="Rouze P."/>
            <person name="Ellis J.G."/>
            <person name="Dodds P.N."/>
            <person name="Schein J.E."/>
            <person name="Zhong S."/>
            <person name="Hamelin R.C."/>
            <person name="Grigoriev I.V."/>
            <person name="Szabo L.J."/>
            <person name="Martin F."/>
        </authorList>
    </citation>
    <scope>NUCLEOTIDE SEQUENCE [LARGE SCALE GENOMIC DNA]</scope>
    <source>
        <strain evidence="2">98AG31 / pathotype 3-4-7</strain>
    </source>
</reference>
<dbReference type="HOGENOM" id="CLU_1256281_0_0_1"/>
<organism evidence="2">
    <name type="scientific">Melampsora larici-populina (strain 98AG31 / pathotype 3-4-7)</name>
    <name type="common">Poplar leaf rust fungus</name>
    <dbReference type="NCBI Taxonomy" id="747676"/>
    <lineage>
        <taxon>Eukaryota</taxon>
        <taxon>Fungi</taxon>
        <taxon>Dikarya</taxon>
        <taxon>Basidiomycota</taxon>
        <taxon>Pucciniomycotina</taxon>
        <taxon>Pucciniomycetes</taxon>
        <taxon>Pucciniales</taxon>
        <taxon>Melampsoraceae</taxon>
        <taxon>Melampsora</taxon>
    </lineage>
</organism>